<dbReference type="SUPFAM" id="SSF48452">
    <property type="entry name" value="TPR-like"/>
    <property type="match status" value="1"/>
</dbReference>
<proteinExistence type="predicted"/>
<evidence type="ECO:0000313" key="4">
    <source>
        <dbReference type="EMBL" id="RKT77833.1"/>
    </source>
</evidence>
<gene>
    <name evidence="4" type="ORF">DFJ68_1261</name>
</gene>
<feature type="region of interest" description="Disordered" evidence="2">
    <location>
        <begin position="190"/>
        <end position="294"/>
    </location>
</feature>
<dbReference type="InterPro" id="IPR011990">
    <property type="entry name" value="TPR-like_helical_dom_sf"/>
</dbReference>
<feature type="repeat" description="TPR" evidence="1">
    <location>
        <begin position="113"/>
        <end position="146"/>
    </location>
</feature>
<evidence type="ECO:0000256" key="1">
    <source>
        <dbReference type="PROSITE-ProRule" id="PRU00339"/>
    </source>
</evidence>
<dbReference type="PROSITE" id="PS50005">
    <property type="entry name" value="TPR"/>
    <property type="match status" value="1"/>
</dbReference>
<dbReference type="Gene3D" id="1.25.40.10">
    <property type="entry name" value="Tetratricopeptide repeat domain"/>
    <property type="match status" value="1"/>
</dbReference>
<keyword evidence="3" id="KW-1133">Transmembrane helix</keyword>
<feature type="compositionally biased region" description="Low complexity" evidence="2">
    <location>
        <begin position="245"/>
        <end position="254"/>
    </location>
</feature>
<dbReference type="Proteomes" id="UP000278440">
    <property type="component" value="Unassembled WGS sequence"/>
</dbReference>
<comment type="caution">
    <text evidence="4">The sequence shown here is derived from an EMBL/GenBank/DDBJ whole genome shotgun (WGS) entry which is preliminary data.</text>
</comment>
<feature type="compositionally biased region" description="Low complexity" evidence="2">
    <location>
        <begin position="221"/>
        <end position="237"/>
    </location>
</feature>
<reference evidence="4 5" key="1">
    <citation type="submission" date="2018-10" db="EMBL/GenBank/DDBJ databases">
        <title>Sequencing the genomes of 1000 actinobacteria strains.</title>
        <authorList>
            <person name="Klenk H.-P."/>
        </authorList>
    </citation>
    <scope>NUCLEOTIDE SEQUENCE [LARGE SCALE GENOMIC DNA]</scope>
    <source>
        <strain evidence="4 5">DSM 44267</strain>
    </source>
</reference>
<feature type="region of interest" description="Disordered" evidence="2">
    <location>
        <begin position="1"/>
        <end position="25"/>
    </location>
</feature>
<evidence type="ECO:0000256" key="2">
    <source>
        <dbReference type="SAM" id="MobiDB-lite"/>
    </source>
</evidence>
<dbReference type="AlphaFoldDB" id="A0A495XZA8"/>
<sequence length="294" mass="32644">MTRPSTLTTPPPRASEPGAATPAPTASDRWWRHLLSRMPRRRRRALPPHLAARRRRLLLASLPVTVLLALVALRLVTLNPVHDRTLAAYTAGDVDGTTTWGERQGWVNVVEGFRAPFALGDAQVLAGRFEQARPYFEQAFEEVPKGGVDECKVRVNLGLTYEALGDAAKAAERETEWRQFYDKGITTMAERPPLCDAPEGGDSGQRASDAQQRMEQKSQDEQQQGQEPQQPQEGQGEQPPPQPQPDSGQQPTPEQQERLRQQQQRNTAERNQQQDDDSRSQNGGGGGPAVPKPW</sequence>
<feature type="transmembrane region" description="Helical" evidence="3">
    <location>
        <begin position="57"/>
        <end position="76"/>
    </location>
</feature>
<dbReference type="RefSeq" id="WP_147431519.1">
    <property type="nucleotide sequence ID" value="NZ_RBXT01000001.1"/>
</dbReference>
<dbReference type="EMBL" id="RBXT01000001">
    <property type="protein sequence ID" value="RKT77833.1"/>
    <property type="molecule type" value="Genomic_DNA"/>
</dbReference>
<name>A0A495XZA8_9MICO</name>
<keyword evidence="3" id="KW-0472">Membrane</keyword>
<organism evidence="4 5">
    <name type="scientific">Terracoccus luteus</name>
    <dbReference type="NCBI Taxonomy" id="53356"/>
    <lineage>
        <taxon>Bacteria</taxon>
        <taxon>Bacillati</taxon>
        <taxon>Actinomycetota</taxon>
        <taxon>Actinomycetes</taxon>
        <taxon>Micrococcales</taxon>
        <taxon>Intrasporangiaceae</taxon>
        <taxon>Terracoccus</taxon>
    </lineage>
</organism>
<keyword evidence="3" id="KW-0812">Transmembrane</keyword>
<keyword evidence="5" id="KW-1185">Reference proteome</keyword>
<accession>A0A495XZA8</accession>
<evidence type="ECO:0000256" key="3">
    <source>
        <dbReference type="SAM" id="Phobius"/>
    </source>
</evidence>
<dbReference type="OrthoDB" id="4869995at2"/>
<evidence type="ECO:0000313" key="5">
    <source>
        <dbReference type="Proteomes" id="UP000278440"/>
    </source>
</evidence>
<protein>
    <submittedName>
        <fullName evidence="4">Uncharacterized protein</fullName>
    </submittedName>
</protein>
<dbReference type="InterPro" id="IPR019734">
    <property type="entry name" value="TPR_rpt"/>
</dbReference>
<keyword evidence="1" id="KW-0802">TPR repeat</keyword>